<keyword evidence="1" id="KW-0812">Transmembrane</keyword>
<name>A0A840DHU0_9MICO</name>
<dbReference type="InterPro" id="IPR022395">
    <property type="entry name" value="CHP03773_ABC_transptr-like"/>
</dbReference>
<dbReference type="InterPro" id="IPR022435">
    <property type="entry name" value="Surface-anchored_actinobac"/>
</dbReference>
<sequence length="333" mass="34439">MTNNNKERLGARVMALLVAVGGVFAAVAPAHATFKAEEVEYGSGETVISAGHIDFGPVLRDGKMQVMVRDDSQHPAVWRDPQEVVLAVTDTAKVAAPDDPDYGFLGVNPGSELWVLPQTQQQDIVWPGWNTQHPELLATVTGGTTMRLQGVTGPGNMLVYVQEGNFGKPKELFNSAAAPQEIWVDYNTHAHANWVFTAPGVYGVQFEFVAAQPDGSEISASAVLQFAVGSATAPQSAFGAAGVTGTTAAAAGDVADSAGKTTMEAPAAAELPPQLPVALLAVCGVLAMALAVGLVVLLGTKRRQRQAVLEATVQQAAAAESASAAAGRETGAN</sequence>
<keyword evidence="2" id="KW-0732">Signal</keyword>
<protein>
    <submittedName>
        <fullName evidence="3">Putative ABC transporter-associated repeat protein</fullName>
    </submittedName>
</protein>
<dbReference type="RefSeq" id="WP_183304397.1">
    <property type="nucleotide sequence ID" value="NZ_JACIFD010000004.1"/>
</dbReference>
<feature type="chain" id="PRO_5038854233" evidence="2">
    <location>
        <begin position="26"/>
        <end position="333"/>
    </location>
</feature>
<comment type="caution">
    <text evidence="3">The sequence shown here is derived from an EMBL/GenBank/DDBJ whole genome shotgun (WGS) entry which is preliminary data.</text>
</comment>
<dbReference type="NCBIfam" id="NF038134">
    <property type="entry name" value="choice_anch_M"/>
    <property type="match status" value="1"/>
</dbReference>
<gene>
    <name evidence="3" type="ORF">F5897_000575</name>
</gene>
<keyword evidence="1" id="KW-0472">Membrane</keyword>
<evidence type="ECO:0000313" key="4">
    <source>
        <dbReference type="Proteomes" id="UP000571183"/>
    </source>
</evidence>
<dbReference type="EMBL" id="JACIFD010000004">
    <property type="protein sequence ID" value="MBB4071283.1"/>
    <property type="molecule type" value="Genomic_DNA"/>
</dbReference>
<feature type="signal peptide" evidence="2">
    <location>
        <begin position="1"/>
        <end position="25"/>
    </location>
</feature>
<reference evidence="3" key="1">
    <citation type="submission" date="2020-08" db="EMBL/GenBank/DDBJ databases">
        <title>Sequencing the genomes of 1000 actinobacteria strains.</title>
        <authorList>
            <person name="Klenk H.-P."/>
        </authorList>
    </citation>
    <scope>NUCLEOTIDE SEQUENCE [LARGE SCALE GENOMIC DNA]</scope>
    <source>
        <strain evidence="3">DSM 27064</strain>
    </source>
</reference>
<organism evidence="3 4">
    <name type="scientific">Canibacter oris</name>
    <dbReference type="NCBI Taxonomy" id="1365628"/>
    <lineage>
        <taxon>Bacteria</taxon>
        <taxon>Bacillati</taxon>
        <taxon>Actinomycetota</taxon>
        <taxon>Actinomycetes</taxon>
        <taxon>Micrococcales</taxon>
        <taxon>Microbacteriaceae</taxon>
        <taxon>Canibacter</taxon>
    </lineage>
</organism>
<evidence type="ECO:0000256" key="1">
    <source>
        <dbReference type="SAM" id="Phobius"/>
    </source>
</evidence>
<dbReference type="Proteomes" id="UP000571183">
    <property type="component" value="Unassembled WGS sequence"/>
</dbReference>
<feature type="transmembrane region" description="Helical" evidence="1">
    <location>
        <begin position="277"/>
        <end position="298"/>
    </location>
</feature>
<accession>A0A840DHU0</accession>
<proteinExistence type="predicted"/>
<dbReference type="NCBIfam" id="TIGR03769">
    <property type="entry name" value="P_ac_wall_RPT"/>
    <property type="match status" value="1"/>
</dbReference>
<dbReference type="AlphaFoldDB" id="A0A840DHU0"/>
<keyword evidence="1" id="KW-1133">Transmembrane helix</keyword>
<evidence type="ECO:0000256" key="2">
    <source>
        <dbReference type="SAM" id="SignalP"/>
    </source>
</evidence>
<dbReference type="NCBIfam" id="TIGR03773">
    <property type="entry name" value="anch_rpt_wall"/>
    <property type="match status" value="1"/>
</dbReference>
<evidence type="ECO:0000313" key="3">
    <source>
        <dbReference type="EMBL" id="MBB4071283.1"/>
    </source>
</evidence>
<keyword evidence="4" id="KW-1185">Reference proteome</keyword>